<dbReference type="Proteomes" id="UP001576780">
    <property type="component" value="Unassembled WGS sequence"/>
</dbReference>
<keyword evidence="2" id="KW-1185">Reference proteome</keyword>
<dbReference type="RefSeq" id="WP_413277805.1">
    <property type="nucleotide sequence ID" value="NZ_JBHFNT010000107.1"/>
</dbReference>
<gene>
    <name evidence="1" type="ORF">ACE1CA_12745</name>
</gene>
<protein>
    <submittedName>
        <fullName evidence="1">Uncharacterized protein</fullName>
    </submittedName>
</protein>
<organism evidence="1 2">
    <name type="scientific">Floridaenema evergladense BLCC-F167</name>
    <dbReference type="NCBI Taxonomy" id="3153639"/>
    <lineage>
        <taxon>Bacteria</taxon>
        <taxon>Bacillati</taxon>
        <taxon>Cyanobacteriota</taxon>
        <taxon>Cyanophyceae</taxon>
        <taxon>Oscillatoriophycideae</taxon>
        <taxon>Aerosakkonematales</taxon>
        <taxon>Aerosakkonemataceae</taxon>
        <taxon>Floridanema</taxon>
        <taxon>Floridanema evergladense</taxon>
    </lineage>
</organism>
<name>A0ABV4WJY8_9CYAN</name>
<proteinExistence type="predicted"/>
<sequence>MAQQYFTDSEWSMLMQAPWQAIAALVLADKTDPVSFLKELRAALEIMVTEQQREDITNDLVKSLVASLNQADAKRGLEGEALMLQKQTELLSYLQNLDNASQGRQQALTYFEEVAKILAAKVTPMQAGEFKNWILSIARRVAEAVREKGFFGVGTSNEEMSMIRKLEETLTIKV</sequence>
<accession>A0ABV4WJY8</accession>
<evidence type="ECO:0000313" key="2">
    <source>
        <dbReference type="Proteomes" id="UP001576780"/>
    </source>
</evidence>
<dbReference type="EMBL" id="JBHFNT010000107">
    <property type="protein sequence ID" value="MFB2835392.1"/>
    <property type="molecule type" value="Genomic_DNA"/>
</dbReference>
<reference evidence="1 2" key="1">
    <citation type="submission" date="2024-09" db="EMBL/GenBank/DDBJ databases">
        <title>Floridaenema gen nov. (Aerosakkonemataceae, Aerosakkonematales ord. nov., Cyanobacteria) from benthic tropical and subtropical fresh waters, with the description of four new species.</title>
        <authorList>
            <person name="Moretto J.A."/>
            <person name="Berthold D.E."/>
            <person name="Lefler F.W."/>
            <person name="Huang I.-S."/>
            <person name="Laughinghouse H. IV."/>
        </authorList>
    </citation>
    <scope>NUCLEOTIDE SEQUENCE [LARGE SCALE GENOMIC DNA]</scope>
    <source>
        <strain evidence="1 2">BLCC-F167</strain>
    </source>
</reference>
<evidence type="ECO:0000313" key="1">
    <source>
        <dbReference type="EMBL" id="MFB2835392.1"/>
    </source>
</evidence>
<comment type="caution">
    <text evidence="1">The sequence shown here is derived from an EMBL/GenBank/DDBJ whole genome shotgun (WGS) entry which is preliminary data.</text>
</comment>